<evidence type="ECO:0000256" key="2">
    <source>
        <dbReference type="SAM" id="MobiDB-lite"/>
    </source>
</evidence>
<comment type="function">
    <text evidence="1">Decapping enzyme for NAD-capped RNAs: specifically hydrolyzes the nicotinamide adenine dinucleotide (NAD) cap from a subset of RNAs by removing the entire NAD moiety from the 5'-end of an NAD-capped RNA.</text>
</comment>
<dbReference type="GO" id="GO:0003723">
    <property type="term" value="F:RNA binding"/>
    <property type="evidence" value="ECO:0007669"/>
    <property type="project" value="UniProtKB-KW"/>
</dbReference>
<keyword evidence="1" id="KW-0547">Nucleotide-binding</keyword>
<feature type="compositionally biased region" description="Polar residues" evidence="2">
    <location>
        <begin position="45"/>
        <end position="55"/>
    </location>
</feature>
<keyword evidence="1" id="KW-0540">Nuclease</keyword>
<feature type="region of interest" description="Disordered" evidence="2">
    <location>
        <begin position="1"/>
        <end position="56"/>
    </location>
</feature>
<keyword evidence="1" id="KW-0479">Metal-binding</keyword>
<keyword evidence="4" id="KW-1185">Reference proteome</keyword>
<evidence type="ECO:0000313" key="3">
    <source>
        <dbReference type="EMBL" id="CAF1031197.1"/>
    </source>
</evidence>
<dbReference type="GO" id="GO:0110155">
    <property type="term" value="P:NAD-cap decapping"/>
    <property type="evidence" value="ECO:0007669"/>
    <property type="project" value="TreeGrafter"/>
</dbReference>
<organism evidence="3 4">
    <name type="scientific">Adineta ricciae</name>
    <name type="common">Rotifer</name>
    <dbReference type="NCBI Taxonomy" id="249248"/>
    <lineage>
        <taxon>Eukaryota</taxon>
        <taxon>Metazoa</taxon>
        <taxon>Spiralia</taxon>
        <taxon>Gnathifera</taxon>
        <taxon>Rotifera</taxon>
        <taxon>Eurotatoria</taxon>
        <taxon>Bdelloidea</taxon>
        <taxon>Adinetida</taxon>
        <taxon>Adinetidae</taxon>
        <taxon>Adineta</taxon>
    </lineage>
</organism>
<dbReference type="GO" id="GO:0000166">
    <property type="term" value="F:nucleotide binding"/>
    <property type="evidence" value="ECO:0007669"/>
    <property type="project" value="UniProtKB-KW"/>
</dbReference>
<dbReference type="GO" id="GO:0005829">
    <property type="term" value="C:cytosol"/>
    <property type="evidence" value="ECO:0007669"/>
    <property type="project" value="TreeGrafter"/>
</dbReference>
<dbReference type="EC" id="3.6.1.-" evidence="1"/>
<evidence type="ECO:0000256" key="1">
    <source>
        <dbReference type="RuleBase" id="RU367113"/>
    </source>
</evidence>
<keyword evidence="1" id="KW-0694">RNA-binding</keyword>
<gene>
    <name evidence="3" type="ORF">XAT740_LOCUS14759</name>
</gene>
<comment type="cofactor">
    <cofactor evidence="1">
        <name>a divalent metal cation</name>
        <dbReference type="ChEBI" id="CHEBI:60240"/>
    </cofactor>
</comment>
<evidence type="ECO:0000313" key="4">
    <source>
        <dbReference type="Proteomes" id="UP000663828"/>
    </source>
</evidence>
<dbReference type="InterPro" id="IPR039039">
    <property type="entry name" value="RAI1-like_fam"/>
</dbReference>
<keyword evidence="1" id="KW-0378">Hydrolase</keyword>
<proteinExistence type="inferred from homology"/>
<keyword evidence="1" id="KW-0539">Nucleus</keyword>
<feature type="region of interest" description="Disordered" evidence="2">
    <location>
        <begin position="64"/>
        <end position="83"/>
    </location>
</feature>
<sequence>MPNRREFKNDRKTPVDWSPIDYGDYGNKEEEEEEEEEYLFDDSYASEQITSNSNRRPIVKTKSPVVPKSLPEQSNSVHVDEKHLNSRRVPKRIYRLFSENKSKTEVMEILKEIQDEEDRLLQLKDTDGTATTSQMLSSFPRQVIGEHFKRDEKQVLNYLETPVLKRFQYGILLFNSERQILMIQNHQGIWNPPIGHRRINNNFQLETIIETVFRVFNTQICAKHQFTDEIFHFYDLHDNQHTDSHKYIEKRLNRNNVQNDSIEQVGLFISLFDDPILKFELRDRRQNQTCQWISIDDLLKHNQSLQCDLIQPFVEYVESRMFDLTNQFQHLMNFNNDVQQKPLEDVAANQTINTPYRFSLAKPKRCLPISDDIFSRASQCIEFEIDNNLAVVDYNNYKPELLVSFNITQRVPTDHMNIGQYDQCIPHRLEIPYYDQPRVNSTFPNRIRKAFIRQPKKTSILPILIAAQRHKIDIHKYDVISERNSLTKIALNRAKYVMGVTKIGTTLFLRRHDKRSMDLNANGFRFERMCSRQYDQQLNFKQLIEGQIGDFATLITAQADAVHRPTHRAIELKCRSSGKNISNSTDFWLQAFLGATQSVIVGICTNEEPPRLKNIREYPTPNIIEDEVKSKLFTHLHQVLHFLRNNVNQDELHLLSRHYDPNLGKYVLYLYKVAHQDEQHLTFITQAMLTKLGFHSK</sequence>
<comment type="caution">
    <text evidence="3">The sequence shown here is derived from an EMBL/GenBank/DDBJ whole genome shotgun (WGS) entry which is preliminary data.</text>
</comment>
<dbReference type="GO" id="GO:0046872">
    <property type="term" value="F:metal ion binding"/>
    <property type="evidence" value="ECO:0007669"/>
    <property type="project" value="UniProtKB-KW"/>
</dbReference>
<dbReference type="PANTHER" id="PTHR12395">
    <property type="entry name" value="DOM-3 RELATED"/>
    <property type="match status" value="1"/>
</dbReference>
<dbReference type="PANTHER" id="PTHR12395:SF12">
    <property type="entry name" value="DECAPPING NUCLEASE"/>
    <property type="match status" value="1"/>
</dbReference>
<dbReference type="GO" id="GO:0034353">
    <property type="term" value="F:mRNA 5'-diphosphatase activity"/>
    <property type="evidence" value="ECO:0007669"/>
    <property type="project" value="TreeGrafter"/>
</dbReference>
<name>A0A814J634_ADIRI</name>
<dbReference type="GO" id="GO:0004518">
    <property type="term" value="F:nuclease activity"/>
    <property type="evidence" value="ECO:0007669"/>
    <property type="project" value="UniProtKB-KW"/>
</dbReference>
<comment type="subcellular location">
    <subcellularLocation>
        <location evidence="1">Nucleus</location>
    </subcellularLocation>
</comment>
<accession>A0A814J634</accession>
<feature type="compositionally biased region" description="Acidic residues" evidence="2">
    <location>
        <begin position="29"/>
        <end position="40"/>
    </location>
</feature>
<dbReference type="EMBL" id="CAJNOR010000894">
    <property type="protein sequence ID" value="CAF1031197.1"/>
    <property type="molecule type" value="Genomic_DNA"/>
</dbReference>
<feature type="compositionally biased region" description="Basic and acidic residues" evidence="2">
    <location>
        <begin position="1"/>
        <end position="14"/>
    </location>
</feature>
<dbReference type="GO" id="GO:0000956">
    <property type="term" value="P:nuclear-transcribed mRNA catabolic process"/>
    <property type="evidence" value="ECO:0007669"/>
    <property type="project" value="TreeGrafter"/>
</dbReference>
<protein>
    <recommendedName>
        <fullName evidence="1">Decapping nuclease</fullName>
        <ecNumber evidence="1">3.6.1.-</ecNumber>
    </recommendedName>
</protein>
<dbReference type="Proteomes" id="UP000663828">
    <property type="component" value="Unassembled WGS sequence"/>
</dbReference>
<reference evidence="3" key="1">
    <citation type="submission" date="2021-02" db="EMBL/GenBank/DDBJ databases">
        <authorList>
            <person name="Nowell W R."/>
        </authorList>
    </citation>
    <scope>NUCLEOTIDE SEQUENCE</scope>
</reference>
<dbReference type="GO" id="GO:0005634">
    <property type="term" value="C:nucleus"/>
    <property type="evidence" value="ECO:0007669"/>
    <property type="project" value="UniProtKB-SubCell"/>
</dbReference>
<dbReference type="AlphaFoldDB" id="A0A814J634"/>
<comment type="similarity">
    <text evidence="1">Belongs to the DXO/Dom3Z family.</text>
</comment>